<comment type="catalytic activity">
    <reaction evidence="3">
        <text>alpha-L-fucose = beta-L-fucose</text>
        <dbReference type="Rhea" id="RHEA:25580"/>
        <dbReference type="ChEBI" id="CHEBI:42548"/>
        <dbReference type="ChEBI" id="CHEBI:42589"/>
        <dbReference type="EC" id="5.1.3.29"/>
    </reaction>
</comment>
<organism evidence="4 5">
    <name type="scientific">Enemella evansiae</name>
    <dbReference type="NCBI Taxonomy" id="2016499"/>
    <lineage>
        <taxon>Bacteria</taxon>
        <taxon>Bacillati</taxon>
        <taxon>Actinomycetota</taxon>
        <taxon>Actinomycetes</taxon>
        <taxon>Propionibacteriales</taxon>
        <taxon>Propionibacteriaceae</taxon>
        <taxon>Enemella</taxon>
    </lineage>
</organism>
<comment type="catalytic activity">
    <reaction evidence="1">
        <text>beta-D-ribopyranose = beta-D-ribofuranose</text>
        <dbReference type="Rhea" id="RHEA:25432"/>
        <dbReference type="ChEBI" id="CHEBI:27476"/>
        <dbReference type="ChEBI" id="CHEBI:47002"/>
        <dbReference type="EC" id="5.4.99.62"/>
    </reaction>
</comment>
<dbReference type="InterPro" id="IPR007721">
    <property type="entry name" value="RbsD_FucU"/>
</dbReference>
<dbReference type="OrthoDB" id="9805009at2"/>
<dbReference type="EMBL" id="NMVO01000003">
    <property type="protein sequence ID" value="OYO16452.1"/>
    <property type="molecule type" value="Genomic_DNA"/>
</dbReference>
<dbReference type="GO" id="GO:0036373">
    <property type="term" value="F:L-fucose mutarotase activity"/>
    <property type="evidence" value="ECO:0007669"/>
    <property type="project" value="UniProtKB-EC"/>
</dbReference>
<evidence type="ECO:0000313" key="5">
    <source>
        <dbReference type="Proteomes" id="UP000215896"/>
    </source>
</evidence>
<comment type="caution">
    <text evidence="4">The sequence shown here is derived from an EMBL/GenBank/DDBJ whole genome shotgun (WGS) entry which is preliminary data.</text>
</comment>
<dbReference type="PANTHER" id="PTHR31690">
    <property type="entry name" value="FUCOSE MUTAROTASE"/>
    <property type="match status" value="1"/>
</dbReference>
<dbReference type="GO" id="GO:0006004">
    <property type="term" value="P:fucose metabolic process"/>
    <property type="evidence" value="ECO:0007669"/>
    <property type="project" value="TreeGrafter"/>
</dbReference>
<dbReference type="GO" id="GO:0042806">
    <property type="term" value="F:fucose binding"/>
    <property type="evidence" value="ECO:0007669"/>
    <property type="project" value="TreeGrafter"/>
</dbReference>
<keyword evidence="5" id="KW-1185">Reference proteome</keyword>
<proteinExistence type="predicted"/>
<evidence type="ECO:0000256" key="3">
    <source>
        <dbReference type="ARBA" id="ARBA00036324"/>
    </source>
</evidence>
<dbReference type="Proteomes" id="UP000215896">
    <property type="component" value="Unassembled WGS sequence"/>
</dbReference>
<dbReference type="GO" id="GO:0062193">
    <property type="term" value="F:D-ribose pyranase activity"/>
    <property type="evidence" value="ECO:0007669"/>
    <property type="project" value="UniProtKB-EC"/>
</dbReference>
<dbReference type="InterPro" id="IPR023750">
    <property type="entry name" value="RbsD-like_sf"/>
</dbReference>
<accession>A0A255GM30</accession>
<evidence type="ECO:0000313" key="4">
    <source>
        <dbReference type="EMBL" id="OYO16452.1"/>
    </source>
</evidence>
<dbReference type="SUPFAM" id="SSF102546">
    <property type="entry name" value="RbsD-like"/>
    <property type="match status" value="1"/>
</dbReference>
<protein>
    <submittedName>
        <fullName evidence="4">RbsD or FucU transport</fullName>
    </submittedName>
</protein>
<accession>A0A4R6LUW4</accession>
<reference evidence="4 5" key="1">
    <citation type="submission" date="2017-07" db="EMBL/GenBank/DDBJ databases">
        <title>Draft whole genome sequences of clinical Proprionibacteriaceae strains.</title>
        <authorList>
            <person name="Bernier A.-M."/>
            <person name="Bernard K."/>
            <person name="Domingo M.-C."/>
        </authorList>
    </citation>
    <scope>NUCLEOTIDE SEQUENCE [LARGE SCALE GENOMIC DNA]</scope>
    <source>
        <strain evidence="4 5">NML 030167</strain>
    </source>
</reference>
<evidence type="ECO:0000256" key="1">
    <source>
        <dbReference type="ARBA" id="ARBA00000223"/>
    </source>
</evidence>
<dbReference type="PANTHER" id="PTHR31690:SF4">
    <property type="entry name" value="FUCOSE MUTAROTASE"/>
    <property type="match status" value="1"/>
</dbReference>
<sequence>MLRGPIIHPTLLEALARCGHGSEIVIVDALYPSVTHVNPAADRVELNLTPGTVPAATILELVGQSLQIEKATYMRDADGGVSEPVAEFQELLEGHTHHGGDAVEWDSLERFDFYAAARGEDVSLVIVSGEVRPYACLMLTVGVP</sequence>
<dbReference type="AlphaFoldDB" id="A0A255GM30"/>
<dbReference type="Pfam" id="PF05025">
    <property type="entry name" value="RbsD_FucU"/>
    <property type="match status" value="1"/>
</dbReference>
<dbReference type="Gene3D" id="3.40.1650.10">
    <property type="entry name" value="RbsD-like domain"/>
    <property type="match status" value="1"/>
</dbReference>
<gene>
    <name evidence="4" type="ORF">CGZ94_04545</name>
</gene>
<name>A0A255GM30_9ACTN</name>
<dbReference type="InterPro" id="IPR050443">
    <property type="entry name" value="RbsD/FucU_mutarotase"/>
</dbReference>
<evidence type="ECO:0000256" key="2">
    <source>
        <dbReference type="ARBA" id="ARBA00023235"/>
    </source>
</evidence>
<dbReference type="RefSeq" id="WP_094357464.1">
    <property type="nucleotide sequence ID" value="NZ_NMVK01000012.1"/>
</dbReference>
<keyword evidence="2" id="KW-0413">Isomerase</keyword>